<comment type="similarity">
    <text evidence="2">Belongs to the TonB family.</text>
</comment>
<evidence type="ECO:0000259" key="10">
    <source>
        <dbReference type="Pfam" id="PF03544"/>
    </source>
</evidence>
<evidence type="ECO:0000256" key="8">
    <source>
        <dbReference type="ARBA" id="ARBA00022989"/>
    </source>
</evidence>
<dbReference type="EMBL" id="AP024814">
    <property type="protein sequence ID" value="BCZ18089.1"/>
    <property type="molecule type" value="Genomic_DNA"/>
</dbReference>
<dbReference type="Pfam" id="PF03544">
    <property type="entry name" value="TonB_C"/>
    <property type="match status" value="1"/>
</dbReference>
<dbReference type="PANTHER" id="PTHR33446">
    <property type="entry name" value="PROTEIN TONB-RELATED"/>
    <property type="match status" value="1"/>
</dbReference>
<evidence type="ECO:0000256" key="4">
    <source>
        <dbReference type="ARBA" id="ARBA00022475"/>
    </source>
</evidence>
<keyword evidence="7" id="KW-0653">Protein transport</keyword>
<dbReference type="InterPro" id="IPR003538">
    <property type="entry name" value="TonB"/>
</dbReference>
<keyword evidence="8" id="KW-1133">Transmembrane helix</keyword>
<dbReference type="InterPro" id="IPR006260">
    <property type="entry name" value="TonB/TolA_C"/>
</dbReference>
<evidence type="ECO:0000256" key="9">
    <source>
        <dbReference type="ARBA" id="ARBA00023136"/>
    </source>
</evidence>
<evidence type="ECO:0000256" key="5">
    <source>
        <dbReference type="ARBA" id="ARBA00022519"/>
    </source>
</evidence>
<dbReference type="Gene3D" id="3.30.1150.10">
    <property type="match status" value="1"/>
</dbReference>
<keyword evidence="3" id="KW-0813">Transport</keyword>
<keyword evidence="12" id="KW-1185">Reference proteome</keyword>
<keyword evidence="5" id="KW-0997">Cell inner membrane</keyword>
<dbReference type="NCBIfam" id="TIGR01352">
    <property type="entry name" value="tonB_Cterm"/>
    <property type="match status" value="1"/>
</dbReference>
<evidence type="ECO:0000256" key="1">
    <source>
        <dbReference type="ARBA" id="ARBA00004383"/>
    </source>
</evidence>
<evidence type="ECO:0000313" key="12">
    <source>
        <dbReference type="Proteomes" id="UP000826775"/>
    </source>
</evidence>
<keyword evidence="6" id="KW-0812">Transmembrane</keyword>
<gene>
    <name evidence="11" type="ORF">NHP190003_13710</name>
</gene>
<evidence type="ECO:0000256" key="3">
    <source>
        <dbReference type="ARBA" id="ARBA00022448"/>
    </source>
</evidence>
<evidence type="ECO:0000256" key="2">
    <source>
        <dbReference type="ARBA" id="ARBA00006555"/>
    </source>
</evidence>
<protein>
    <recommendedName>
        <fullName evidence="10">TonB C-terminal domain-containing protein</fullName>
    </recommendedName>
</protein>
<evidence type="ECO:0000256" key="7">
    <source>
        <dbReference type="ARBA" id="ARBA00022927"/>
    </source>
</evidence>
<evidence type="ECO:0000256" key="6">
    <source>
        <dbReference type="ARBA" id="ARBA00022692"/>
    </source>
</evidence>
<dbReference type="SUPFAM" id="SSF74653">
    <property type="entry name" value="TolA/TonB C-terminal domain"/>
    <property type="match status" value="1"/>
</dbReference>
<dbReference type="Proteomes" id="UP000826775">
    <property type="component" value="Chromosome"/>
</dbReference>
<keyword evidence="9" id="KW-0472">Membrane</keyword>
<organism evidence="11 12">
    <name type="scientific">Helicobacter gastrocanis</name>
    <dbReference type="NCBI Taxonomy" id="2849641"/>
    <lineage>
        <taxon>Bacteria</taxon>
        <taxon>Pseudomonadati</taxon>
        <taxon>Campylobacterota</taxon>
        <taxon>Epsilonproteobacteria</taxon>
        <taxon>Campylobacterales</taxon>
        <taxon>Helicobacteraceae</taxon>
        <taxon>Helicobacter</taxon>
    </lineage>
</organism>
<reference evidence="11 12" key="1">
    <citation type="submission" date="2021-07" db="EMBL/GenBank/DDBJ databases">
        <title>Novel Helicobacter sp. Isolated from a dog.</title>
        <authorList>
            <person name="Rimbara E."/>
            <person name="Suzuki M."/>
        </authorList>
    </citation>
    <scope>NUCLEOTIDE SEQUENCE [LARGE SCALE GENOMIC DNA]</scope>
    <source>
        <strain evidence="12">NHP19-003</strain>
    </source>
</reference>
<keyword evidence="4" id="KW-1003">Cell membrane</keyword>
<feature type="domain" description="TonB C-terminal" evidence="10">
    <location>
        <begin position="23"/>
        <end position="96"/>
    </location>
</feature>
<dbReference type="InterPro" id="IPR051045">
    <property type="entry name" value="TonB-dependent_transducer"/>
</dbReference>
<dbReference type="InterPro" id="IPR037682">
    <property type="entry name" value="TonB_C"/>
</dbReference>
<sequence length="99" mass="10931">MAYNQGVSDAFLMKIQMAISSKNRYPRMAMIRGIEGEVLVEFVLNTNGSTTDIKISQSSGSNILDHAALQAVKEASSLFPTPKQIVRIRIPIAYTLKDE</sequence>
<dbReference type="PRINTS" id="PR01374">
    <property type="entry name" value="TONBPROTEIN"/>
</dbReference>
<comment type="subcellular location">
    <subcellularLocation>
        <location evidence="1">Cell inner membrane</location>
        <topology evidence="1">Single-pass membrane protein</topology>
        <orientation evidence="1">Periplasmic side</orientation>
    </subcellularLocation>
</comment>
<accession>A0ABM7SE38</accession>
<name>A0ABM7SE38_9HELI</name>
<dbReference type="PANTHER" id="PTHR33446:SF2">
    <property type="entry name" value="PROTEIN TONB"/>
    <property type="match status" value="1"/>
</dbReference>
<proteinExistence type="inferred from homology"/>
<evidence type="ECO:0000313" key="11">
    <source>
        <dbReference type="EMBL" id="BCZ18089.1"/>
    </source>
</evidence>